<dbReference type="InterPro" id="IPR027417">
    <property type="entry name" value="P-loop_NTPase"/>
</dbReference>
<dbReference type="InterPro" id="IPR032675">
    <property type="entry name" value="LRR_dom_sf"/>
</dbReference>
<dbReference type="InterPro" id="IPR008808">
    <property type="entry name" value="Powdery_mildew-R_dom"/>
</dbReference>
<evidence type="ECO:0000313" key="6">
    <source>
        <dbReference type="Proteomes" id="UP001141552"/>
    </source>
</evidence>
<dbReference type="Gene3D" id="3.40.50.300">
    <property type="entry name" value="P-loop containing nucleotide triphosphate hydrolases"/>
    <property type="match status" value="1"/>
</dbReference>
<dbReference type="SUPFAM" id="SSF52047">
    <property type="entry name" value="RNI-like"/>
    <property type="match status" value="1"/>
</dbReference>
<accession>A0A9Q0FCS7</accession>
<dbReference type="Gene3D" id="1.10.8.430">
    <property type="entry name" value="Helical domain of apoptotic protease-activating factors"/>
    <property type="match status" value="1"/>
</dbReference>
<evidence type="ECO:0000313" key="5">
    <source>
        <dbReference type="EMBL" id="KAJ4828380.1"/>
    </source>
</evidence>
<dbReference type="OrthoDB" id="2016095at2759"/>
<dbReference type="PANTHER" id="PTHR36766">
    <property type="entry name" value="PLANT BROAD-SPECTRUM MILDEW RESISTANCE PROTEIN RPW8"/>
    <property type="match status" value="1"/>
</dbReference>
<organism evidence="5 6">
    <name type="scientific">Turnera subulata</name>
    <dbReference type="NCBI Taxonomy" id="218843"/>
    <lineage>
        <taxon>Eukaryota</taxon>
        <taxon>Viridiplantae</taxon>
        <taxon>Streptophyta</taxon>
        <taxon>Embryophyta</taxon>
        <taxon>Tracheophyta</taxon>
        <taxon>Spermatophyta</taxon>
        <taxon>Magnoliopsida</taxon>
        <taxon>eudicotyledons</taxon>
        <taxon>Gunneridae</taxon>
        <taxon>Pentapetalae</taxon>
        <taxon>rosids</taxon>
        <taxon>fabids</taxon>
        <taxon>Malpighiales</taxon>
        <taxon>Passifloraceae</taxon>
        <taxon>Turnera</taxon>
    </lineage>
</organism>
<comment type="similarity">
    <text evidence="1">Belongs to the disease resistance NB-LRR family.</text>
</comment>
<sequence length="811" mass="91734">MAVELVGGAALGAIVGELLKVVVEAKDKILMFRSILKHIEETLQSIIPILKEIEELNKALDRRDEQTARLLEVIEQGKTIVLDCSSIRFLNLPKKYKYTNKLQELDKSLTSFFQIVMQAQIARDTKEVLKVVRGKNWSFRGKIGGGGGGSGMMMMIPGAPVNPVGLEVPLRELKMELFKDGVSVVVLSAPPGCGKTTLAKLLCHDRQVTEKFKDNIFYVTVSKTNTLEGIVRRIFEHKGYRVSEFRGEEDVINRLEQFLKDIEPDPTLLVLDDVWPGSESLLEKLKLQITDYKILVTSRSSFPRFGSAFKLQPLNYDDSMTLFRHSAFFPDQSQSQSCIPEEHVIKIVKGCKGFPLALEVVGGSLRGQPAEIWETREKEFSRSGSILQYSDLVSSLQGSLDALDKHGIVKQCFMDLCSFPEDQRIPVTALIDMWAELYNLDGDVYAVANLHELSNRNLVDVITLREDTSGCYHQQFVMQHDLLRELAIHQINAQSAEYRKRLVVEISGNKVPDWWVKQKHLISAQLLSISTDETFSSTWCRINVPEVEVVILNFRSKNYTLPDFIKEAKKLKVMIVINYGFFPTELGNFALLGSLSNLKRIRLEHVTIPSYGFTSAQFKNLQKMTMVMCNIGQAFSTSSIQVTEALPNLEEINFDYCSDIVELPVEVCHLRKLKKLNVTNCHKLVSLPRKIKELVNLEVLRLGSCVELKELPSTIGKLSNLSILDISECLELDRLPEEIGELQNLSKLHMVSCSDDFKLPSSISELKNLKEVICDEATACLWEPFGQLLKNLRIKVHAEQINLNWLNKRSL</sequence>
<dbReference type="GO" id="GO:0006952">
    <property type="term" value="P:defense response"/>
    <property type="evidence" value="ECO:0007669"/>
    <property type="project" value="UniProtKB-KW"/>
</dbReference>
<dbReference type="Proteomes" id="UP001141552">
    <property type="component" value="Unassembled WGS sequence"/>
</dbReference>
<dbReference type="SUPFAM" id="SSF52540">
    <property type="entry name" value="P-loop containing nucleoside triphosphate hydrolases"/>
    <property type="match status" value="1"/>
</dbReference>
<dbReference type="EMBL" id="JAKUCV010006190">
    <property type="protein sequence ID" value="KAJ4828380.1"/>
    <property type="molecule type" value="Genomic_DNA"/>
</dbReference>
<dbReference type="Pfam" id="PF05659">
    <property type="entry name" value="RPW8"/>
    <property type="match status" value="1"/>
</dbReference>
<dbReference type="Pfam" id="PF00931">
    <property type="entry name" value="NB-ARC"/>
    <property type="match status" value="1"/>
</dbReference>
<dbReference type="Pfam" id="PF23598">
    <property type="entry name" value="LRR_14"/>
    <property type="match status" value="1"/>
</dbReference>
<evidence type="ECO:0000256" key="1">
    <source>
        <dbReference type="ARBA" id="ARBA00008894"/>
    </source>
</evidence>
<dbReference type="PROSITE" id="PS51153">
    <property type="entry name" value="RPW8"/>
    <property type="match status" value="1"/>
</dbReference>
<dbReference type="AlphaFoldDB" id="A0A9Q0FCS7"/>
<dbReference type="Gene3D" id="3.80.10.10">
    <property type="entry name" value="Ribonuclease Inhibitor"/>
    <property type="match status" value="1"/>
</dbReference>
<protein>
    <recommendedName>
        <fullName evidence="4">RPW8 domain-containing protein</fullName>
    </recommendedName>
</protein>
<proteinExistence type="inferred from homology"/>
<keyword evidence="3" id="KW-0611">Plant defense</keyword>
<feature type="domain" description="RPW8" evidence="4">
    <location>
        <begin position="1"/>
        <end position="151"/>
    </location>
</feature>
<dbReference type="InterPro" id="IPR003593">
    <property type="entry name" value="AAA+_ATPase"/>
</dbReference>
<dbReference type="SMART" id="SM00382">
    <property type="entry name" value="AAA"/>
    <property type="match status" value="1"/>
</dbReference>
<dbReference type="InterPro" id="IPR036388">
    <property type="entry name" value="WH-like_DNA-bd_sf"/>
</dbReference>
<evidence type="ECO:0000259" key="4">
    <source>
        <dbReference type="PROSITE" id="PS51153"/>
    </source>
</evidence>
<dbReference type="InterPro" id="IPR055414">
    <property type="entry name" value="LRR_R13L4/SHOC2-like"/>
</dbReference>
<evidence type="ECO:0000256" key="2">
    <source>
        <dbReference type="ARBA" id="ARBA00022737"/>
    </source>
</evidence>
<keyword evidence="6" id="KW-1185">Reference proteome</keyword>
<dbReference type="PRINTS" id="PR00364">
    <property type="entry name" value="DISEASERSIST"/>
</dbReference>
<dbReference type="PANTHER" id="PTHR36766:SF3">
    <property type="entry name" value="RPW8 DOMAIN-CONTAINING PROTEIN"/>
    <property type="match status" value="1"/>
</dbReference>
<keyword evidence="2" id="KW-0677">Repeat</keyword>
<dbReference type="InterPro" id="IPR002182">
    <property type="entry name" value="NB-ARC"/>
</dbReference>
<name>A0A9Q0FCS7_9ROSI</name>
<gene>
    <name evidence="5" type="ORF">Tsubulata_017836</name>
</gene>
<dbReference type="Gene3D" id="1.10.10.10">
    <property type="entry name" value="Winged helix-like DNA-binding domain superfamily/Winged helix DNA-binding domain"/>
    <property type="match status" value="1"/>
</dbReference>
<evidence type="ECO:0000256" key="3">
    <source>
        <dbReference type="ARBA" id="ARBA00022821"/>
    </source>
</evidence>
<reference evidence="5" key="1">
    <citation type="submission" date="2022-02" db="EMBL/GenBank/DDBJ databases">
        <authorList>
            <person name="Henning P.M."/>
            <person name="McCubbin A.G."/>
            <person name="Shore J.S."/>
        </authorList>
    </citation>
    <scope>NUCLEOTIDE SEQUENCE</scope>
    <source>
        <strain evidence="5">F60SS</strain>
        <tissue evidence="5">Leaves</tissue>
    </source>
</reference>
<comment type="caution">
    <text evidence="5">The sequence shown here is derived from an EMBL/GenBank/DDBJ whole genome shotgun (WGS) entry which is preliminary data.</text>
</comment>
<dbReference type="GO" id="GO:0043531">
    <property type="term" value="F:ADP binding"/>
    <property type="evidence" value="ECO:0007669"/>
    <property type="project" value="InterPro"/>
</dbReference>
<dbReference type="InterPro" id="IPR042197">
    <property type="entry name" value="Apaf_helical"/>
</dbReference>
<reference evidence="5" key="2">
    <citation type="journal article" date="2023" name="Plants (Basel)">
        <title>Annotation of the Turnera subulata (Passifloraceae) Draft Genome Reveals the S-Locus Evolved after the Divergence of Turneroideae from Passifloroideae in a Stepwise Manner.</title>
        <authorList>
            <person name="Henning P.M."/>
            <person name="Roalson E.H."/>
            <person name="Mir W."/>
            <person name="McCubbin A.G."/>
            <person name="Shore J.S."/>
        </authorList>
    </citation>
    <scope>NUCLEOTIDE SEQUENCE</scope>
    <source>
        <strain evidence="5">F60SS</strain>
    </source>
</reference>